<reference evidence="1" key="1">
    <citation type="submission" date="2021-02" db="EMBL/GenBank/DDBJ databases">
        <title>First Annotated Genome of the Yellow-green Alga Tribonema minus.</title>
        <authorList>
            <person name="Mahan K.M."/>
        </authorList>
    </citation>
    <scope>NUCLEOTIDE SEQUENCE</scope>
    <source>
        <strain evidence="1">UTEX B ZZ1240</strain>
    </source>
</reference>
<gene>
    <name evidence="1" type="ORF">JKP88DRAFT_241029</name>
</gene>
<comment type="caution">
    <text evidence="1">The sequence shown here is derived from an EMBL/GenBank/DDBJ whole genome shotgun (WGS) entry which is preliminary data.</text>
</comment>
<evidence type="ECO:0000313" key="2">
    <source>
        <dbReference type="Proteomes" id="UP000664859"/>
    </source>
</evidence>
<dbReference type="AlphaFoldDB" id="A0A835Z3N2"/>
<sequence>MKSSNTLCRKSGQRKAQDVFLDGKLAKICFNCDVIKLLSAFSQKQRGLHGLDSWCKECRRLQIALKRCSLKGFAQVMVDNARRRAQEHIDSGRLLHGTFGIDVTFIETSWTRQEGRCALLTLPMAHTTLTAFQASLERREDDTTYTAANTVLCCLEAQNRNKLTREKVLHIVNLQDERMTDAELAACNAEMLRPPIRTQAPHRTLNEDGHRLCHGCDAFLSDDSFCKQSVNVCRICFNQDFINSWPRRFARLLGNMQNHSKLRKQAYDVTMDDLRCLFMRQRGVCYYTNVRLTINGDWYVSLERLNTEIGYVKGNCVLVAAEFNAIQHRSRTKESGHGWTQAKVAKLRAEFDHDFYNRVPLVPL</sequence>
<proteinExistence type="predicted"/>
<organism evidence="1 2">
    <name type="scientific">Tribonema minus</name>
    <dbReference type="NCBI Taxonomy" id="303371"/>
    <lineage>
        <taxon>Eukaryota</taxon>
        <taxon>Sar</taxon>
        <taxon>Stramenopiles</taxon>
        <taxon>Ochrophyta</taxon>
        <taxon>PX clade</taxon>
        <taxon>Xanthophyceae</taxon>
        <taxon>Tribonematales</taxon>
        <taxon>Tribonemataceae</taxon>
        <taxon>Tribonema</taxon>
    </lineage>
</organism>
<keyword evidence="2" id="KW-1185">Reference proteome</keyword>
<accession>A0A835Z3N2</accession>
<dbReference type="Gene3D" id="3.30.40.220">
    <property type="match status" value="1"/>
</dbReference>
<dbReference type="EMBL" id="JAFCMP010000112">
    <property type="protein sequence ID" value="KAG5186420.1"/>
    <property type="molecule type" value="Genomic_DNA"/>
</dbReference>
<protein>
    <submittedName>
        <fullName evidence="1">Uncharacterized protein</fullName>
    </submittedName>
</protein>
<dbReference type="Proteomes" id="UP000664859">
    <property type="component" value="Unassembled WGS sequence"/>
</dbReference>
<dbReference type="OrthoDB" id="447489at2759"/>
<evidence type="ECO:0000313" key="1">
    <source>
        <dbReference type="EMBL" id="KAG5186420.1"/>
    </source>
</evidence>
<name>A0A835Z3N2_9STRA</name>